<proteinExistence type="predicted"/>
<sequence length="111" mass="12626">MKGRVHNNTNARSEFCMHLSIYTHVDGVNTQHRSSINNPMDMSSGTQYLAPLHFLLCQCMIRSLNKIGPMGIFYTLTQPKRNLTLVFLVKTKHPTITPPQICSWKIVILGK</sequence>
<dbReference type="EMBL" id="GISG01255307">
    <property type="protein sequence ID" value="MBA4672477.1"/>
    <property type="molecule type" value="Transcribed_RNA"/>
</dbReference>
<protein>
    <submittedName>
        <fullName evidence="1">Uncharacterized protein</fullName>
    </submittedName>
</protein>
<name>A0A7C9AQ59_OPUST</name>
<evidence type="ECO:0000313" key="1">
    <source>
        <dbReference type="EMBL" id="MBA4672477.1"/>
    </source>
</evidence>
<accession>A0A7C9AQ59</accession>
<dbReference type="AlphaFoldDB" id="A0A7C9AQ59"/>
<organism evidence="1">
    <name type="scientific">Opuntia streptacantha</name>
    <name type="common">Prickly pear cactus</name>
    <name type="synonym">Opuntia cardona</name>
    <dbReference type="NCBI Taxonomy" id="393608"/>
    <lineage>
        <taxon>Eukaryota</taxon>
        <taxon>Viridiplantae</taxon>
        <taxon>Streptophyta</taxon>
        <taxon>Embryophyta</taxon>
        <taxon>Tracheophyta</taxon>
        <taxon>Spermatophyta</taxon>
        <taxon>Magnoliopsida</taxon>
        <taxon>eudicotyledons</taxon>
        <taxon>Gunneridae</taxon>
        <taxon>Pentapetalae</taxon>
        <taxon>Caryophyllales</taxon>
        <taxon>Cactineae</taxon>
        <taxon>Cactaceae</taxon>
        <taxon>Opuntioideae</taxon>
        <taxon>Opuntia</taxon>
    </lineage>
</organism>
<reference evidence="1" key="2">
    <citation type="submission" date="2020-07" db="EMBL/GenBank/DDBJ databases">
        <authorList>
            <person name="Vera ALvarez R."/>
            <person name="Arias-Moreno D.M."/>
            <person name="Jimenez-Jacinto V."/>
            <person name="Jimenez-Bremont J.F."/>
            <person name="Swaminathan K."/>
            <person name="Moose S.P."/>
            <person name="Guerrero-Gonzalez M.L."/>
            <person name="Marino-Ramirez L."/>
            <person name="Landsman D."/>
            <person name="Rodriguez-Kessler M."/>
            <person name="Delgado-Sanchez P."/>
        </authorList>
    </citation>
    <scope>NUCLEOTIDE SEQUENCE</scope>
    <source>
        <tissue evidence="1">Cladode</tissue>
    </source>
</reference>
<reference evidence="1" key="1">
    <citation type="journal article" date="2013" name="J. Plant Res.">
        <title>Effect of fungi and light on seed germination of three Opuntia species from semiarid lands of central Mexico.</title>
        <authorList>
            <person name="Delgado-Sanchez P."/>
            <person name="Jimenez-Bremont J.F."/>
            <person name="Guerrero-Gonzalez Mde L."/>
            <person name="Flores J."/>
        </authorList>
    </citation>
    <scope>NUCLEOTIDE SEQUENCE</scope>
    <source>
        <tissue evidence="1">Cladode</tissue>
    </source>
</reference>